<evidence type="ECO:0000313" key="1">
    <source>
        <dbReference type="EMBL" id="CAB4026877.1"/>
    </source>
</evidence>
<evidence type="ECO:0000313" key="2">
    <source>
        <dbReference type="Proteomes" id="UP001152795"/>
    </source>
</evidence>
<name>A0A7D9L6N2_PARCT</name>
<gene>
    <name evidence="1" type="ORF">PACLA_8A009782</name>
</gene>
<dbReference type="Proteomes" id="UP001152795">
    <property type="component" value="Unassembled WGS sequence"/>
</dbReference>
<comment type="caution">
    <text evidence="1">The sequence shown here is derived from an EMBL/GenBank/DDBJ whole genome shotgun (WGS) entry which is preliminary data.</text>
</comment>
<keyword evidence="2" id="KW-1185">Reference proteome</keyword>
<proteinExistence type="predicted"/>
<reference evidence="1" key="1">
    <citation type="submission" date="2020-04" db="EMBL/GenBank/DDBJ databases">
        <authorList>
            <person name="Alioto T."/>
            <person name="Alioto T."/>
            <person name="Gomez Garrido J."/>
        </authorList>
    </citation>
    <scope>NUCLEOTIDE SEQUENCE</scope>
    <source>
        <strain evidence="1">A484AB</strain>
    </source>
</reference>
<organism evidence="1 2">
    <name type="scientific">Paramuricea clavata</name>
    <name type="common">Red gorgonian</name>
    <name type="synonym">Violescent sea-whip</name>
    <dbReference type="NCBI Taxonomy" id="317549"/>
    <lineage>
        <taxon>Eukaryota</taxon>
        <taxon>Metazoa</taxon>
        <taxon>Cnidaria</taxon>
        <taxon>Anthozoa</taxon>
        <taxon>Octocorallia</taxon>
        <taxon>Malacalcyonacea</taxon>
        <taxon>Plexauridae</taxon>
        <taxon>Paramuricea</taxon>
    </lineage>
</organism>
<accession>A0A7D9L6N2</accession>
<protein>
    <submittedName>
        <fullName evidence="1">Uncharacterized protein</fullName>
    </submittedName>
</protein>
<sequence length="79" mass="8942">EYFTTSSISSHHTSSVSECGQRCVRVETCVGFKYHSTNNQELGINCEILKKIETCSQPENEINEISWRIYMPIAAKKVG</sequence>
<dbReference type="AlphaFoldDB" id="A0A7D9L6N2"/>
<dbReference type="EMBL" id="CACRXK020014463">
    <property type="protein sequence ID" value="CAB4026877.1"/>
    <property type="molecule type" value="Genomic_DNA"/>
</dbReference>
<feature type="non-terminal residue" evidence="1">
    <location>
        <position position="1"/>
    </location>
</feature>